<evidence type="ECO:0000313" key="6">
    <source>
        <dbReference type="EMBL" id="MDR6766497.1"/>
    </source>
</evidence>
<dbReference type="Proteomes" id="UP001253458">
    <property type="component" value="Unassembled WGS sequence"/>
</dbReference>
<evidence type="ECO:0000256" key="4">
    <source>
        <dbReference type="ARBA" id="ARBA00023125"/>
    </source>
</evidence>
<sequence length="60" mass="6426">MIEDVDVNFHLIGLQTAAVGVKAVHLAIGITMGAKKKVMGLWLTQTEGGDFWTAGRDRTG</sequence>
<organism evidence="6 9">
    <name type="scientific">Acidovorax delafieldii</name>
    <name type="common">Pseudomonas delafieldii</name>
    <dbReference type="NCBI Taxonomy" id="47920"/>
    <lineage>
        <taxon>Bacteria</taxon>
        <taxon>Pseudomonadati</taxon>
        <taxon>Pseudomonadota</taxon>
        <taxon>Betaproteobacteria</taxon>
        <taxon>Burkholderiales</taxon>
        <taxon>Comamonadaceae</taxon>
        <taxon>Acidovorax</taxon>
    </lineage>
</organism>
<comment type="caution">
    <text evidence="6">The sequence shown here is derived from an EMBL/GenBank/DDBJ whole genome shotgun (WGS) entry which is preliminary data.</text>
</comment>
<protein>
    <submittedName>
        <fullName evidence="6">Transposase-like protein</fullName>
    </submittedName>
</protein>
<keyword evidence="8" id="KW-1185">Reference proteome</keyword>
<comment type="function">
    <text evidence="1">Required for the transposition of the insertion element.</text>
</comment>
<evidence type="ECO:0000256" key="2">
    <source>
        <dbReference type="ARBA" id="ARBA00010961"/>
    </source>
</evidence>
<comment type="similarity">
    <text evidence="2">Belongs to the transposase mutator family.</text>
</comment>
<dbReference type="GO" id="GO:0006313">
    <property type="term" value="P:DNA transposition"/>
    <property type="evidence" value="ECO:0007669"/>
    <property type="project" value="InterPro"/>
</dbReference>
<keyword evidence="5" id="KW-0233">DNA recombination</keyword>
<dbReference type="AlphaFoldDB" id="A0AAJ2BY78"/>
<name>A0AAJ2BY78_ACIDE</name>
<gene>
    <name evidence="6" type="ORF">J2W88_001762</name>
    <name evidence="7" type="ORF">J2W93_001393</name>
</gene>
<dbReference type="GO" id="GO:0004803">
    <property type="term" value="F:transposase activity"/>
    <property type="evidence" value="ECO:0007669"/>
    <property type="project" value="InterPro"/>
</dbReference>
<evidence type="ECO:0000256" key="5">
    <source>
        <dbReference type="ARBA" id="ARBA00023172"/>
    </source>
</evidence>
<evidence type="ECO:0000256" key="3">
    <source>
        <dbReference type="ARBA" id="ARBA00022578"/>
    </source>
</evidence>
<reference evidence="6 8" key="1">
    <citation type="submission" date="2023-07" db="EMBL/GenBank/DDBJ databases">
        <title>Sorghum-associated microbial communities from plants grown in Nebraska, USA.</title>
        <authorList>
            <person name="Schachtman D."/>
        </authorList>
    </citation>
    <scope>NUCLEOTIDE SEQUENCE</scope>
    <source>
        <strain evidence="7 8">BE105</strain>
        <strain evidence="6">BE69</strain>
    </source>
</reference>
<dbReference type="InterPro" id="IPR001207">
    <property type="entry name" value="Transposase_mutator"/>
</dbReference>
<evidence type="ECO:0000256" key="1">
    <source>
        <dbReference type="ARBA" id="ARBA00002190"/>
    </source>
</evidence>
<keyword evidence="3" id="KW-0815">Transposition</keyword>
<dbReference type="Pfam" id="PF00872">
    <property type="entry name" value="Transposase_mut"/>
    <property type="match status" value="1"/>
</dbReference>
<evidence type="ECO:0000313" key="8">
    <source>
        <dbReference type="Proteomes" id="UP001249076"/>
    </source>
</evidence>
<dbReference type="Proteomes" id="UP001249076">
    <property type="component" value="Unassembled WGS sequence"/>
</dbReference>
<keyword evidence="4" id="KW-0238">DNA-binding</keyword>
<accession>A0AAJ2BY78</accession>
<evidence type="ECO:0000313" key="7">
    <source>
        <dbReference type="EMBL" id="MDR6836565.1"/>
    </source>
</evidence>
<evidence type="ECO:0000313" key="9">
    <source>
        <dbReference type="Proteomes" id="UP001253458"/>
    </source>
</evidence>
<dbReference type="GO" id="GO:0003677">
    <property type="term" value="F:DNA binding"/>
    <property type="evidence" value="ECO:0007669"/>
    <property type="project" value="UniProtKB-KW"/>
</dbReference>
<dbReference type="EMBL" id="JAVDTS010000002">
    <property type="protein sequence ID" value="MDR6836565.1"/>
    <property type="molecule type" value="Genomic_DNA"/>
</dbReference>
<dbReference type="EMBL" id="JAVDTL010000002">
    <property type="protein sequence ID" value="MDR6766497.1"/>
    <property type="molecule type" value="Genomic_DNA"/>
</dbReference>
<proteinExistence type="inferred from homology"/>